<accession>A0A1J5E1F4</accession>
<gene>
    <name evidence="2" type="ORF">AUJ95_08600</name>
</gene>
<evidence type="ECO:0000256" key="1">
    <source>
        <dbReference type="SAM" id="Phobius"/>
    </source>
</evidence>
<keyword evidence="1" id="KW-0472">Membrane</keyword>
<dbReference type="InterPro" id="IPR012902">
    <property type="entry name" value="N_methyl_site"/>
</dbReference>
<evidence type="ECO:0000313" key="2">
    <source>
        <dbReference type="EMBL" id="OIP37134.1"/>
    </source>
</evidence>
<evidence type="ECO:0008006" key="4">
    <source>
        <dbReference type="Google" id="ProtNLM"/>
    </source>
</evidence>
<reference evidence="2 3" key="1">
    <citation type="journal article" date="2016" name="Environ. Microbiol.">
        <title>Genomic resolution of a cold subsurface aquifer community provides metabolic insights for novel microbes adapted to high CO concentrations.</title>
        <authorList>
            <person name="Probst A.J."/>
            <person name="Castelle C.J."/>
            <person name="Singh A."/>
            <person name="Brown C.T."/>
            <person name="Anantharaman K."/>
            <person name="Sharon I."/>
            <person name="Hug L.A."/>
            <person name="Burstein D."/>
            <person name="Emerson J.B."/>
            <person name="Thomas B.C."/>
            <person name="Banfield J.F."/>
        </authorList>
    </citation>
    <scope>NUCLEOTIDE SEQUENCE [LARGE SCALE GENOMIC DNA]</scope>
    <source>
        <strain evidence="2">CG2_30_40_21</strain>
    </source>
</reference>
<keyword evidence="1" id="KW-0812">Transmembrane</keyword>
<protein>
    <recommendedName>
        <fullName evidence="4">Prepilin-type N-terminal cleavage/methylation domain-containing protein</fullName>
    </recommendedName>
</protein>
<comment type="caution">
    <text evidence="2">The sequence shown here is derived from an EMBL/GenBank/DDBJ whole genome shotgun (WGS) entry which is preliminary data.</text>
</comment>
<evidence type="ECO:0000313" key="3">
    <source>
        <dbReference type="Proteomes" id="UP000183085"/>
    </source>
</evidence>
<dbReference type="EMBL" id="MNYI01000221">
    <property type="protein sequence ID" value="OIP37134.1"/>
    <property type="molecule type" value="Genomic_DNA"/>
</dbReference>
<keyword evidence="1" id="KW-1133">Transmembrane helix</keyword>
<name>A0A1J5E1F4_9BACT</name>
<dbReference type="STRING" id="1817895.AUJ95_08600"/>
<dbReference type="Proteomes" id="UP000183085">
    <property type="component" value="Unassembled WGS sequence"/>
</dbReference>
<proteinExistence type="predicted"/>
<dbReference type="PROSITE" id="PS00409">
    <property type="entry name" value="PROKAR_NTER_METHYL"/>
    <property type="match status" value="1"/>
</dbReference>
<feature type="transmembrane region" description="Helical" evidence="1">
    <location>
        <begin position="12"/>
        <end position="41"/>
    </location>
</feature>
<sequence length="341" mass="36700">MNLQRHQKGFTLLEILIAMGIIGIIIMVMSFVFVGATKLWLSSDVHMQAQQMARNILSGDPHLKVEKGTGTVTWQGILNELQTACLLLPANPGGTQTLASNKIRFATEAYIQDGGDNICHSSNPATTQGISDILIATSSSIFIICGKDGKFRSTPGDTLFSRDADPDKIVEEDDADDILYGRIICGPDGTISTMRRTESDDVRTASSTIGSILINPGINNRLQSILGDNNGDGDLRDTNDQTNPDEYIVGDVISYKFDATKKTITRILNDTTETTIGTDISDFSLSYYDAAASPTTDLSSVKQIAGTLTVAIPKKAGAAYATYTLTFKVNPRKLDPAFGGM</sequence>
<dbReference type="Pfam" id="PF07963">
    <property type="entry name" value="N_methyl"/>
    <property type="match status" value="1"/>
</dbReference>
<dbReference type="AlphaFoldDB" id="A0A1J5E1F4"/>
<organism evidence="2 3">
    <name type="scientific">Candidatus Desantisbacteria bacterium CG2_30_40_21</name>
    <dbReference type="NCBI Taxonomy" id="1817895"/>
    <lineage>
        <taxon>Bacteria</taxon>
        <taxon>Candidatus Desantisiibacteriota</taxon>
    </lineage>
</organism>
<dbReference type="NCBIfam" id="TIGR02532">
    <property type="entry name" value="IV_pilin_GFxxxE"/>
    <property type="match status" value="1"/>
</dbReference>